<sequence>MGYISFDPEVSSNADRALATVPESGGASKNGQEHDNVAIATTVITMGESSNCTNKAGNEEFMMVHNSGKGNSQVSRPKALAMPITLPYQNGFEILAKA</sequence>
<reference evidence="2" key="2">
    <citation type="submission" date="2015-06" db="UniProtKB">
        <authorList>
            <consortium name="EnsemblPlants"/>
        </authorList>
    </citation>
    <scope>IDENTIFICATION</scope>
    <source>
        <strain evidence="2">DM1-3 516 R44</strain>
    </source>
</reference>
<evidence type="ECO:0000313" key="2">
    <source>
        <dbReference type="EnsemblPlants" id="PGSC0003DMT400017547"/>
    </source>
</evidence>
<organism evidence="2 3">
    <name type="scientific">Solanum tuberosum</name>
    <name type="common">Potato</name>
    <dbReference type="NCBI Taxonomy" id="4113"/>
    <lineage>
        <taxon>Eukaryota</taxon>
        <taxon>Viridiplantae</taxon>
        <taxon>Streptophyta</taxon>
        <taxon>Embryophyta</taxon>
        <taxon>Tracheophyta</taxon>
        <taxon>Spermatophyta</taxon>
        <taxon>Magnoliopsida</taxon>
        <taxon>eudicotyledons</taxon>
        <taxon>Gunneridae</taxon>
        <taxon>Pentapetalae</taxon>
        <taxon>asterids</taxon>
        <taxon>lamiids</taxon>
        <taxon>Solanales</taxon>
        <taxon>Solanaceae</taxon>
        <taxon>Solanoideae</taxon>
        <taxon>Solaneae</taxon>
        <taxon>Solanum</taxon>
    </lineage>
</organism>
<keyword evidence="3" id="KW-1185">Reference proteome</keyword>
<feature type="region of interest" description="Disordered" evidence="1">
    <location>
        <begin position="14"/>
        <end position="34"/>
    </location>
</feature>
<protein>
    <submittedName>
        <fullName evidence="2">Uncharacterized protein</fullName>
    </submittedName>
</protein>
<dbReference type="Gramene" id="PGSC0003DMT400017547">
    <property type="protein sequence ID" value="PGSC0003DMT400017547"/>
    <property type="gene ID" value="PGSC0003DMG400006804"/>
</dbReference>
<proteinExistence type="predicted"/>
<dbReference type="EnsemblPlants" id="PGSC0003DMT400017547">
    <property type="protein sequence ID" value="PGSC0003DMT400017547"/>
    <property type="gene ID" value="PGSC0003DMG400006804"/>
</dbReference>
<dbReference type="AlphaFoldDB" id="M1A926"/>
<evidence type="ECO:0000256" key="1">
    <source>
        <dbReference type="SAM" id="MobiDB-lite"/>
    </source>
</evidence>
<dbReference type="Proteomes" id="UP000011115">
    <property type="component" value="Unassembled WGS sequence"/>
</dbReference>
<dbReference type="PaxDb" id="4113-PGSC0003DMT400017547"/>
<name>M1A926_SOLTU</name>
<accession>M1A926</accession>
<evidence type="ECO:0000313" key="3">
    <source>
        <dbReference type="Proteomes" id="UP000011115"/>
    </source>
</evidence>
<reference evidence="3" key="1">
    <citation type="journal article" date="2011" name="Nature">
        <title>Genome sequence and analysis of the tuber crop potato.</title>
        <authorList>
            <consortium name="The Potato Genome Sequencing Consortium"/>
        </authorList>
    </citation>
    <scope>NUCLEOTIDE SEQUENCE [LARGE SCALE GENOMIC DNA]</scope>
    <source>
        <strain evidence="3">cv. DM1-3 516 R44</strain>
    </source>
</reference>
<dbReference type="InParanoid" id="M1A926"/>
<dbReference type="HOGENOM" id="CLU_2337637_0_0_1"/>